<evidence type="ECO:0000256" key="2">
    <source>
        <dbReference type="ARBA" id="ARBA00022840"/>
    </source>
</evidence>
<dbReference type="SUPFAM" id="SSF52540">
    <property type="entry name" value="P-loop containing nucleoside triphosphate hydrolases"/>
    <property type="match status" value="1"/>
</dbReference>
<proteinExistence type="predicted"/>
<dbReference type="InterPro" id="IPR003959">
    <property type="entry name" value="ATPase_AAA_core"/>
</dbReference>
<protein>
    <recommendedName>
        <fullName evidence="3">AAA+ ATPase domain-containing protein</fullName>
    </recommendedName>
</protein>
<dbReference type="Pfam" id="PF13304">
    <property type="entry name" value="AAA_21"/>
    <property type="match status" value="1"/>
</dbReference>
<dbReference type="Proteomes" id="UP000632498">
    <property type="component" value="Unassembled WGS sequence"/>
</dbReference>
<dbReference type="InterPro" id="IPR051396">
    <property type="entry name" value="Bact_Antivir_Def_Nuclease"/>
</dbReference>
<dbReference type="Pfam" id="PF00005">
    <property type="entry name" value="ABC_tran"/>
    <property type="match status" value="1"/>
</dbReference>
<dbReference type="RefSeq" id="WP_188666605.1">
    <property type="nucleotide sequence ID" value="NZ_BMHV01000028.1"/>
</dbReference>
<dbReference type="InterPro" id="IPR003439">
    <property type="entry name" value="ABC_transporter-like_ATP-bd"/>
</dbReference>
<accession>A0A917C5W7</accession>
<dbReference type="GO" id="GO:0005524">
    <property type="term" value="F:ATP binding"/>
    <property type="evidence" value="ECO:0007669"/>
    <property type="project" value="UniProtKB-KW"/>
</dbReference>
<feature type="domain" description="AAA+ ATPase" evidence="3">
    <location>
        <begin position="24"/>
        <end position="276"/>
    </location>
</feature>
<reference evidence="4" key="2">
    <citation type="submission" date="2020-09" db="EMBL/GenBank/DDBJ databases">
        <authorList>
            <person name="Sun Q."/>
            <person name="Zhou Y."/>
        </authorList>
    </citation>
    <scope>NUCLEOTIDE SEQUENCE</scope>
    <source>
        <strain evidence="4">CGMCC 1.15254</strain>
    </source>
</reference>
<sequence length="508" mass="57243">MTAVIKLEIANLKRLQNVEINLPESGVVALMGENGAGKSTVLHALACLYKPDQYTQQGYVGRWWTDFFIPHTGNLWEGSALTVHFADGLTNKYKKDSKWIPLRKNRKERYNRFIGILECAPHVERETVTARFSFTERPYDLSPNKKQQLLDDASYVLNRRYTDIVIGEKNWGAVGRFLMASTDGRSYLSHYMGAGEQKIFQILDAIIRAPNNGLIIIEELEVSLHDRALRRLIGKMCEIAQNKNLQIIFSTHWPQITEFQDLLAIRTLQHQGGQSFCLEGFSPSSLYQITEDEQHLRRINLWTEDTLAQKIAKQVAQELGINQNIKFNTYGAAQNAFTVAGSLALEGHRIDTSIVLLDGDKFETDELKSSHIRNSVNGTGSHMQALWDSTLGLIKQFDAPVINAMYGFGLCRPEAILLHATRDALTNGAGFGFVQQYIDFADGNVFSDPDKSVIWNIAQHFGLSLEGVEQYLVQAASASAIWGFYTLSLRQRLTEIAQQLNLQLREAV</sequence>
<keyword evidence="5" id="KW-1185">Reference proteome</keyword>
<dbReference type="GO" id="GO:0016887">
    <property type="term" value="F:ATP hydrolysis activity"/>
    <property type="evidence" value="ECO:0007669"/>
    <property type="project" value="InterPro"/>
</dbReference>
<dbReference type="AlphaFoldDB" id="A0A917C5W7"/>
<keyword evidence="1" id="KW-0547">Nucleotide-binding</keyword>
<dbReference type="EMBL" id="BMHV01000028">
    <property type="protein sequence ID" value="GGF73405.1"/>
    <property type="molecule type" value="Genomic_DNA"/>
</dbReference>
<dbReference type="SMART" id="SM00382">
    <property type="entry name" value="AAA"/>
    <property type="match status" value="1"/>
</dbReference>
<name>A0A917C5W7_9PROT</name>
<evidence type="ECO:0000259" key="3">
    <source>
        <dbReference type="SMART" id="SM00382"/>
    </source>
</evidence>
<keyword evidence="2" id="KW-0067">ATP-binding</keyword>
<dbReference type="PANTHER" id="PTHR43581:SF2">
    <property type="entry name" value="EXCINUCLEASE ATPASE SUBUNIT"/>
    <property type="match status" value="1"/>
</dbReference>
<comment type="caution">
    <text evidence="4">The sequence shown here is derived from an EMBL/GenBank/DDBJ whole genome shotgun (WGS) entry which is preliminary data.</text>
</comment>
<dbReference type="Gene3D" id="3.40.50.300">
    <property type="entry name" value="P-loop containing nucleotide triphosphate hydrolases"/>
    <property type="match status" value="2"/>
</dbReference>
<organism evidence="4 5">
    <name type="scientific">Terasakiella brassicae</name>
    <dbReference type="NCBI Taxonomy" id="1634917"/>
    <lineage>
        <taxon>Bacteria</taxon>
        <taxon>Pseudomonadati</taxon>
        <taxon>Pseudomonadota</taxon>
        <taxon>Alphaproteobacteria</taxon>
        <taxon>Rhodospirillales</taxon>
        <taxon>Terasakiellaceae</taxon>
        <taxon>Terasakiella</taxon>
    </lineage>
</organism>
<dbReference type="InterPro" id="IPR027417">
    <property type="entry name" value="P-loop_NTPase"/>
</dbReference>
<evidence type="ECO:0000313" key="4">
    <source>
        <dbReference type="EMBL" id="GGF73405.1"/>
    </source>
</evidence>
<gene>
    <name evidence="4" type="ORF">GCM10011332_29340</name>
</gene>
<reference evidence="4" key="1">
    <citation type="journal article" date="2014" name="Int. J. Syst. Evol. Microbiol.">
        <title>Complete genome sequence of Corynebacterium casei LMG S-19264T (=DSM 44701T), isolated from a smear-ripened cheese.</title>
        <authorList>
            <consortium name="US DOE Joint Genome Institute (JGI-PGF)"/>
            <person name="Walter F."/>
            <person name="Albersmeier A."/>
            <person name="Kalinowski J."/>
            <person name="Ruckert C."/>
        </authorList>
    </citation>
    <scope>NUCLEOTIDE SEQUENCE</scope>
    <source>
        <strain evidence="4">CGMCC 1.15254</strain>
    </source>
</reference>
<evidence type="ECO:0000256" key="1">
    <source>
        <dbReference type="ARBA" id="ARBA00022741"/>
    </source>
</evidence>
<evidence type="ECO:0000313" key="5">
    <source>
        <dbReference type="Proteomes" id="UP000632498"/>
    </source>
</evidence>
<dbReference type="InterPro" id="IPR003593">
    <property type="entry name" value="AAA+_ATPase"/>
</dbReference>
<dbReference type="PANTHER" id="PTHR43581">
    <property type="entry name" value="ATP/GTP PHOSPHATASE"/>
    <property type="match status" value="1"/>
</dbReference>